<evidence type="ECO:0000256" key="2">
    <source>
        <dbReference type="SAM" id="Phobius"/>
    </source>
</evidence>
<reference evidence="3 4" key="1">
    <citation type="submission" date="2019-08" db="EMBL/GenBank/DDBJ databases">
        <title>In-depth cultivation of the pig gut microbiome towards novel bacterial diversity and tailored functional studies.</title>
        <authorList>
            <person name="Wylensek D."/>
            <person name="Hitch T.C.A."/>
            <person name="Clavel T."/>
        </authorList>
    </citation>
    <scope>NUCLEOTIDE SEQUENCE [LARGE SCALE GENOMIC DNA]</scope>
    <source>
        <strain evidence="3 4">WCA-470BD-2E</strain>
    </source>
</reference>
<evidence type="ECO:0000256" key="1">
    <source>
        <dbReference type="SAM" id="Coils"/>
    </source>
</evidence>
<accession>A0A844FQ23</accession>
<dbReference type="EMBL" id="VUMW01000031">
    <property type="protein sequence ID" value="MST80478.1"/>
    <property type="molecule type" value="Genomic_DNA"/>
</dbReference>
<keyword evidence="2" id="KW-1133">Transmembrane helix</keyword>
<keyword evidence="2" id="KW-0472">Membrane</keyword>
<organism evidence="3 4">
    <name type="scientific">Lactobacillus equicursoris</name>
    <dbReference type="NCBI Taxonomy" id="420645"/>
    <lineage>
        <taxon>Bacteria</taxon>
        <taxon>Bacillati</taxon>
        <taxon>Bacillota</taxon>
        <taxon>Bacilli</taxon>
        <taxon>Lactobacillales</taxon>
        <taxon>Lactobacillaceae</taxon>
        <taxon>Lactobacillus</taxon>
    </lineage>
</organism>
<evidence type="ECO:0000313" key="4">
    <source>
        <dbReference type="Proteomes" id="UP000452141"/>
    </source>
</evidence>
<keyword evidence="1" id="KW-0175">Coiled coil</keyword>
<dbReference type="Proteomes" id="UP000452141">
    <property type="component" value="Unassembled WGS sequence"/>
</dbReference>
<feature type="coiled-coil region" evidence="1">
    <location>
        <begin position="64"/>
        <end position="91"/>
    </location>
</feature>
<name>A0A844FQ23_9LACO</name>
<comment type="caution">
    <text evidence="3">The sequence shown here is derived from an EMBL/GenBank/DDBJ whole genome shotgun (WGS) entry which is preliminary data.</text>
</comment>
<feature type="transmembrane region" description="Helical" evidence="2">
    <location>
        <begin position="6"/>
        <end position="30"/>
    </location>
</feature>
<dbReference type="AlphaFoldDB" id="A0A844FQ23"/>
<gene>
    <name evidence="3" type="ORF">FYJ61_08515</name>
</gene>
<protein>
    <submittedName>
        <fullName evidence="3">Uncharacterized protein</fullName>
    </submittedName>
</protein>
<evidence type="ECO:0000313" key="3">
    <source>
        <dbReference type="EMBL" id="MST80478.1"/>
    </source>
</evidence>
<proteinExistence type="predicted"/>
<dbReference type="RefSeq" id="WP_154487349.1">
    <property type="nucleotide sequence ID" value="NZ_VUMW01000031.1"/>
</dbReference>
<sequence length="235" mass="26264">MKERNWLTWLTVLSLVVGFVAMGTGIWLSYEAVRVSRAKDKVDEELYITQKQSQATESSLKRQNSKLTAANSSLKTENQRLKENNLGLKNAAQKLPEKAEAAGMNLWVKEKKGKHTLLVKVDNETGQTERNLLILMIPGTYEATLNNLPKLFPVNGAKPQYVYVKKVPVGSSSISLNVANDNSDLAFFFKNNQENYWFKGSHGRSDKIGSYSHFAKTLSQIGLNAGKLKATKIKK</sequence>
<keyword evidence="2" id="KW-0812">Transmembrane</keyword>